<dbReference type="Pfam" id="PF05860">
    <property type="entry name" value="TPS"/>
    <property type="match status" value="1"/>
</dbReference>
<keyword evidence="3" id="KW-0732">Signal</keyword>
<dbReference type="Gene3D" id="2.160.20.10">
    <property type="entry name" value="Single-stranded right-handed beta-helix, Pectin lyase-like"/>
    <property type="match status" value="1"/>
</dbReference>
<dbReference type="InterPro" id="IPR024973">
    <property type="entry name" value="ESPR"/>
</dbReference>
<dbReference type="InterPro" id="IPR008638">
    <property type="entry name" value="FhaB/CdiA-like_TPS"/>
</dbReference>
<dbReference type="InterPro" id="IPR011050">
    <property type="entry name" value="Pectin_lyase_fold/virulence"/>
</dbReference>
<dbReference type="EMBL" id="JBDYKN010000001">
    <property type="protein sequence ID" value="MEP7727934.1"/>
    <property type="molecule type" value="Genomic_DNA"/>
</dbReference>
<dbReference type="PANTHER" id="PTHR12338:SF8">
    <property type="entry name" value="HEME_HEMOPEXIN-BINDING PROTEIN"/>
    <property type="match status" value="1"/>
</dbReference>
<reference evidence="6 7" key="1">
    <citation type="submission" date="2024-05" db="EMBL/GenBank/DDBJ databases">
        <authorList>
            <person name="Busch G.E."/>
            <person name="Sharma I."/>
        </authorList>
    </citation>
    <scope>NUCLEOTIDE SEQUENCE [LARGE SCALE GENOMIC DNA]</scope>
    <source>
        <strain evidence="6 7">23GB23</strain>
    </source>
</reference>
<evidence type="ECO:0000259" key="4">
    <source>
        <dbReference type="Pfam" id="PF05860"/>
    </source>
</evidence>
<dbReference type="Proteomes" id="UP001471651">
    <property type="component" value="Unassembled WGS sequence"/>
</dbReference>
<protein>
    <submittedName>
        <fullName evidence="6">ESPR-type extended signal peptide-containing protein</fullName>
    </submittedName>
</protein>
<sequence>MNKIYKIIYSKTLGCLVVASESAKCAGGKKTARRNLVSMLAVSSLLSMPVFAGALPTGGQVVSGAASISSNGSAMTVHQSTDKMIANWQSFSIGADHSVTFNQPSASSVALNRVVGQDASQVLVT</sequence>
<comment type="subcellular location">
    <subcellularLocation>
        <location evidence="1">Secreted</location>
    </subcellularLocation>
</comment>
<dbReference type="InterPro" id="IPR050909">
    <property type="entry name" value="Bact_Autotransporter_VF"/>
</dbReference>
<feature type="domain" description="Filamentous haemagglutinin FhaB/tRNA nuclease CdiA-like TPS" evidence="4">
    <location>
        <begin position="53"/>
        <end position="122"/>
    </location>
</feature>
<proteinExistence type="predicted"/>
<dbReference type="SUPFAM" id="SSF51126">
    <property type="entry name" value="Pectin lyase-like"/>
    <property type="match status" value="1"/>
</dbReference>
<dbReference type="NCBIfam" id="TIGR01901">
    <property type="entry name" value="adhes_NPXG"/>
    <property type="match status" value="1"/>
</dbReference>
<keyword evidence="7" id="KW-1185">Reference proteome</keyword>
<dbReference type="PANTHER" id="PTHR12338">
    <property type="entry name" value="AUTOTRANSPORTER"/>
    <property type="match status" value="1"/>
</dbReference>
<gene>
    <name evidence="6" type="ORF">ABKW32_00635</name>
</gene>
<keyword evidence="2" id="KW-0964">Secreted</keyword>
<evidence type="ECO:0000313" key="7">
    <source>
        <dbReference type="Proteomes" id="UP001471651"/>
    </source>
</evidence>
<name>A0ABV0KUX7_9GAMM</name>
<dbReference type="Pfam" id="PF13018">
    <property type="entry name" value="ESPR"/>
    <property type="match status" value="1"/>
</dbReference>
<comment type="caution">
    <text evidence="6">The sequence shown here is derived from an EMBL/GenBank/DDBJ whole genome shotgun (WGS) entry which is preliminary data.</text>
</comment>
<organism evidence="6 7">
    <name type="scientific">Marinomonas primoryensis</name>
    <dbReference type="NCBI Taxonomy" id="178399"/>
    <lineage>
        <taxon>Bacteria</taxon>
        <taxon>Pseudomonadati</taxon>
        <taxon>Pseudomonadota</taxon>
        <taxon>Gammaproteobacteria</taxon>
        <taxon>Oceanospirillales</taxon>
        <taxon>Oceanospirillaceae</taxon>
        <taxon>Marinomonas</taxon>
    </lineage>
</organism>
<evidence type="ECO:0000256" key="3">
    <source>
        <dbReference type="ARBA" id="ARBA00022729"/>
    </source>
</evidence>
<evidence type="ECO:0000256" key="2">
    <source>
        <dbReference type="ARBA" id="ARBA00022525"/>
    </source>
</evidence>
<feature type="domain" description="ESPR" evidence="5">
    <location>
        <begin position="1"/>
        <end position="47"/>
    </location>
</feature>
<dbReference type="RefSeq" id="WP_348575811.1">
    <property type="nucleotide sequence ID" value="NZ_JBDYKN010000001.1"/>
</dbReference>
<evidence type="ECO:0000256" key="1">
    <source>
        <dbReference type="ARBA" id="ARBA00004613"/>
    </source>
</evidence>
<dbReference type="InterPro" id="IPR012334">
    <property type="entry name" value="Pectin_lyas_fold"/>
</dbReference>
<evidence type="ECO:0000259" key="5">
    <source>
        <dbReference type="Pfam" id="PF13018"/>
    </source>
</evidence>
<evidence type="ECO:0000313" key="6">
    <source>
        <dbReference type="EMBL" id="MEP7727934.1"/>
    </source>
</evidence>
<accession>A0ABV0KUX7</accession>